<gene>
    <name evidence="6" type="ORF">OCL97_08720</name>
</gene>
<keyword evidence="1" id="KW-0805">Transcription regulation</keyword>
<organism evidence="6 7">
    <name type="scientific">Phenylobacterium ferrooxidans</name>
    <dbReference type="NCBI Taxonomy" id="2982689"/>
    <lineage>
        <taxon>Bacteria</taxon>
        <taxon>Pseudomonadati</taxon>
        <taxon>Pseudomonadota</taxon>
        <taxon>Alphaproteobacteria</taxon>
        <taxon>Caulobacterales</taxon>
        <taxon>Caulobacteraceae</taxon>
        <taxon>Phenylobacterium</taxon>
    </lineage>
</organism>
<dbReference type="Proteomes" id="UP001598130">
    <property type="component" value="Unassembled WGS sequence"/>
</dbReference>
<dbReference type="InterPro" id="IPR036388">
    <property type="entry name" value="WH-like_DNA-bd_sf"/>
</dbReference>
<dbReference type="InterPro" id="IPR050707">
    <property type="entry name" value="HTH_MetabolicPath_Reg"/>
</dbReference>
<keyword evidence="2" id="KW-0238">DNA-binding</keyword>
<evidence type="ECO:0000313" key="6">
    <source>
        <dbReference type="EMBL" id="MFD3264041.1"/>
    </source>
</evidence>
<comment type="caution">
    <text evidence="6">The sequence shown here is derived from an EMBL/GenBank/DDBJ whole genome shotgun (WGS) entry which is preliminary data.</text>
</comment>
<feature type="domain" description="IclR-ED" evidence="5">
    <location>
        <begin position="73"/>
        <end position="251"/>
    </location>
</feature>
<dbReference type="EMBL" id="JAOTJD010000013">
    <property type="protein sequence ID" value="MFD3264041.1"/>
    <property type="molecule type" value="Genomic_DNA"/>
</dbReference>
<dbReference type="InterPro" id="IPR014757">
    <property type="entry name" value="Tscrpt_reg_IclR_C"/>
</dbReference>
<feature type="domain" description="HTH iclR-type" evidence="4">
    <location>
        <begin position="10"/>
        <end position="72"/>
    </location>
</feature>
<dbReference type="PROSITE" id="PS51078">
    <property type="entry name" value="ICLR_ED"/>
    <property type="match status" value="1"/>
</dbReference>
<evidence type="ECO:0000313" key="7">
    <source>
        <dbReference type="Proteomes" id="UP001598130"/>
    </source>
</evidence>
<dbReference type="Gene3D" id="3.30.450.40">
    <property type="match status" value="1"/>
</dbReference>
<dbReference type="PANTHER" id="PTHR30136">
    <property type="entry name" value="HELIX-TURN-HELIX TRANSCRIPTIONAL REGULATOR, ICLR FAMILY"/>
    <property type="match status" value="1"/>
</dbReference>
<protein>
    <submittedName>
        <fullName evidence="6">IclR family transcriptional regulator</fullName>
    </submittedName>
</protein>
<accession>A0ABW6CPK5</accession>
<evidence type="ECO:0000256" key="3">
    <source>
        <dbReference type="ARBA" id="ARBA00023163"/>
    </source>
</evidence>
<dbReference type="InterPro" id="IPR036390">
    <property type="entry name" value="WH_DNA-bd_sf"/>
</dbReference>
<evidence type="ECO:0000256" key="2">
    <source>
        <dbReference type="ARBA" id="ARBA00023125"/>
    </source>
</evidence>
<dbReference type="Pfam" id="PF01614">
    <property type="entry name" value="IclR_C"/>
    <property type="match status" value="1"/>
</dbReference>
<dbReference type="InterPro" id="IPR005471">
    <property type="entry name" value="Tscrpt_reg_IclR_N"/>
</dbReference>
<dbReference type="PANTHER" id="PTHR30136:SF35">
    <property type="entry name" value="HTH-TYPE TRANSCRIPTIONAL REGULATOR RV1719"/>
    <property type="match status" value="1"/>
</dbReference>
<dbReference type="Pfam" id="PF09339">
    <property type="entry name" value="HTH_IclR"/>
    <property type="match status" value="1"/>
</dbReference>
<evidence type="ECO:0000259" key="4">
    <source>
        <dbReference type="PROSITE" id="PS51077"/>
    </source>
</evidence>
<keyword evidence="3" id="KW-0804">Transcription</keyword>
<dbReference type="SMART" id="SM00346">
    <property type="entry name" value="HTH_ICLR"/>
    <property type="match status" value="1"/>
</dbReference>
<sequence length="252" mass="26889">MTAEPASPTEGVVPRTFAVLEALTRSPEPMRLSALTLRLGLQKSTVHRILAGLIGLDYVQQNAETGCYSATLKLWELGANVITEHPIKRAASGFLQELQRVTGETVSLVIRAGDDVLYLDKMISPRPIRFTTRIGSRVPAPLTAGGKAILAHAPDAEAVLERTAAGMGGKRRLDVAALTVELQEVRERGYAMASYQPGVVGFAAPIMARGPEAAAAISVSAPAERVDEKGRQEIIEHLLSTCASMAEQVGRL</sequence>
<evidence type="ECO:0000256" key="1">
    <source>
        <dbReference type="ARBA" id="ARBA00023015"/>
    </source>
</evidence>
<keyword evidence="7" id="KW-1185">Reference proteome</keyword>
<reference evidence="6 7" key="1">
    <citation type="submission" date="2022-09" db="EMBL/GenBank/DDBJ databases">
        <title>New species of Phenylobacterium.</title>
        <authorList>
            <person name="Mieszkin S."/>
        </authorList>
    </citation>
    <scope>NUCLEOTIDE SEQUENCE [LARGE SCALE GENOMIC DNA]</scope>
    <source>
        <strain evidence="6 7">HK31-G</strain>
    </source>
</reference>
<proteinExistence type="predicted"/>
<dbReference type="InterPro" id="IPR029016">
    <property type="entry name" value="GAF-like_dom_sf"/>
</dbReference>
<dbReference type="SUPFAM" id="SSF46785">
    <property type="entry name" value="Winged helix' DNA-binding domain"/>
    <property type="match status" value="1"/>
</dbReference>
<dbReference type="Gene3D" id="1.10.10.10">
    <property type="entry name" value="Winged helix-like DNA-binding domain superfamily/Winged helix DNA-binding domain"/>
    <property type="match status" value="1"/>
</dbReference>
<dbReference type="SUPFAM" id="SSF55781">
    <property type="entry name" value="GAF domain-like"/>
    <property type="match status" value="1"/>
</dbReference>
<dbReference type="RefSeq" id="WP_377369409.1">
    <property type="nucleotide sequence ID" value="NZ_JAOTJD010000013.1"/>
</dbReference>
<dbReference type="PROSITE" id="PS51077">
    <property type="entry name" value="HTH_ICLR"/>
    <property type="match status" value="1"/>
</dbReference>
<name>A0ABW6CPK5_9CAUL</name>
<evidence type="ECO:0000259" key="5">
    <source>
        <dbReference type="PROSITE" id="PS51078"/>
    </source>
</evidence>